<accession>A0A8J5QWW9</accession>
<keyword evidence="8" id="KW-1185">Reference proteome</keyword>
<feature type="region of interest" description="Disordered" evidence="6">
    <location>
        <begin position="317"/>
        <end position="362"/>
    </location>
</feature>
<name>A0A8J5QWW9_9ASCO</name>
<protein>
    <submittedName>
        <fullName evidence="7">Uncharacterized protein</fullName>
    </submittedName>
</protein>
<proteinExistence type="predicted"/>
<feature type="compositionally biased region" description="Acidic residues" evidence="6">
    <location>
        <begin position="149"/>
        <end position="164"/>
    </location>
</feature>
<feature type="region of interest" description="Disordered" evidence="6">
    <location>
        <begin position="149"/>
        <end position="183"/>
    </location>
</feature>
<dbReference type="Proteomes" id="UP000694255">
    <property type="component" value="Unassembled WGS sequence"/>
</dbReference>
<dbReference type="GO" id="GO:0043124">
    <property type="term" value="P:negative regulation of canonical NF-kappaB signal transduction"/>
    <property type="evidence" value="ECO:0007669"/>
    <property type="project" value="InterPro"/>
</dbReference>
<evidence type="ECO:0000256" key="3">
    <source>
        <dbReference type="ARBA" id="ARBA00022737"/>
    </source>
</evidence>
<feature type="region of interest" description="Disordered" evidence="6">
    <location>
        <begin position="228"/>
        <end position="274"/>
    </location>
</feature>
<dbReference type="PANTHER" id="PTHR15263">
    <property type="entry name" value="I-KAPPA-B-LIKE PROTEIN IKBL"/>
    <property type="match status" value="1"/>
</dbReference>
<evidence type="ECO:0000256" key="6">
    <source>
        <dbReference type="SAM" id="MobiDB-lite"/>
    </source>
</evidence>
<feature type="region of interest" description="Disordered" evidence="6">
    <location>
        <begin position="1"/>
        <end position="100"/>
    </location>
</feature>
<dbReference type="RefSeq" id="XP_049263977.1">
    <property type="nucleotide sequence ID" value="XM_049406498.1"/>
</dbReference>
<comment type="subcellular location">
    <subcellularLocation>
        <location evidence="1">Nucleus</location>
    </subcellularLocation>
</comment>
<feature type="compositionally biased region" description="Low complexity" evidence="6">
    <location>
        <begin position="1"/>
        <end position="12"/>
    </location>
</feature>
<evidence type="ECO:0000313" key="7">
    <source>
        <dbReference type="EMBL" id="KAG7663745.1"/>
    </source>
</evidence>
<dbReference type="PANTHER" id="PTHR15263:SF1">
    <property type="entry name" value="NF-KAPPA-B INHIBITOR-LIKE PROTEIN 1"/>
    <property type="match status" value="1"/>
</dbReference>
<dbReference type="OrthoDB" id="412109at2759"/>
<comment type="caution">
    <text evidence="7">The sequence shown here is derived from an EMBL/GenBank/DDBJ whole genome shotgun (WGS) entry which is preliminary data.</text>
</comment>
<evidence type="ECO:0000256" key="5">
    <source>
        <dbReference type="ARBA" id="ARBA00023242"/>
    </source>
</evidence>
<keyword evidence="5" id="KW-0539">Nucleus</keyword>
<sequence length="574" mass="65662">MALSDNNNNNNNIIPNLLHPAGSNTSVPTTTKAYSPKKTNNKDTKCWYENRLQPSSSSTPPSSSSSFSSDLEDMNTRDDPSNMTPSPKKRMDQEGQQTSNDHKFQYASTPLHPNSNISFISPIRRLNDLHLDSPLASEDILINEIEDHEESLHDDDDDEDEEEGLANQTINTDDIDPDEQDGEDGIIYESSPQYINTRKRIHIESPTMIITPNSNDSKMTICTTSGTTNNLKFSFSPSDATPCPPQPRRKKLKFKDNTGGPEDSSNLQKNKSQGYFKRPILDLANSIKTPIDEIMYQPVKQEDGDEDDEEEILNDEEFGLNQGTPISQSTPANSRAPSPASKRNQPRQQPTQSEKYEEYEEYGEEINGYKFIKPTTSASQQQQQSQFKYETPVNNNKYTKLREEYNRNEFEPTTSTSQKYQILGEIPITSAGMMDEDEEEIHIGDKRINDPYLHMPDSTSNRTQRQSTNKLLRQSYFQGIRIPLLPPHYYQQANLPHETILTLITPQKLRQFYEMIKLPEEELVEILRVERIKWHPDKWVGRLKQQNDLEVGHLNLEIVDCLSRNINGLLESMI</sequence>
<dbReference type="EMBL" id="JAGSYN010000119">
    <property type="protein sequence ID" value="KAG7663745.1"/>
    <property type="molecule type" value="Genomic_DNA"/>
</dbReference>
<feature type="compositionally biased region" description="Polar residues" evidence="6">
    <location>
        <begin position="228"/>
        <end position="239"/>
    </location>
</feature>
<evidence type="ECO:0000256" key="1">
    <source>
        <dbReference type="ARBA" id="ARBA00004123"/>
    </source>
</evidence>
<dbReference type="GeneID" id="73469519"/>
<gene>
    <name evidence="7" type="ORF">J8A68_002718</name>
</gene>
<dbReference type="InterPro" id="IPR038753">
    <property type="entry name" value="NFKBIL1"/>
</dbReference>
<evidence type="ECO:0000256" key="2">
    <source>
        <dbReference type="ARBA" id="ARBA00022553"/>
    </source>
</evidence>
<dbReference type="GO" id="GO:0005634">
    <property type="term" value="C:nucleus"/>
    <property type="evidence" value="ECO:0007669"/>
    <property type="project" value="UniProtKB-SubCell"/>
</dbReference>
<feature type="compositionally biased region" description="Polar residues" evidence="6">
    <location>
        <begin position="263"/>
        <end position="273"/>
    </location>
</feature>
<organism evidence="7 8">
    <name type="scientific">[Candida] subhashii</name>
    <dbReference type="NCBI Taxonomy" id="561895"/>
    <lineage>
        <taxon>Eukaryota</taxon>
        <taxon>Fungi</taxon>
        <taxon>Dikarya</taxon>
        <taxon>Ascomycota</taxon>
        <taxon>Saccharomycotina</taxon>
        <taxon>Pichiomycetes</taxon>
        <taxon>Debaryomycetaceae</taxon>
        <taxon>Spathaspora</taxon>
    </lineage>
</organism>
<feature type="compositionally biased region" description="Polar residues" evidence="6">
    <location>
        <begin position="321"/>
        <end position="353"/>
    </location>
</feature>
<evidence type="ECO:0000256" key="4">
    <source>
        <dbReference type="ARBA" id="ARBA00023043"/>
    </source>
</evidence>
<reference evidence="7 8" key="1">
    <citation type="journal article" date="2021" name="DNA Res.">
        <title>Genome analysis of Candida subhashii reveals its hybrid nature and dual mitochondrial genome conformations.</title>
        <authorList>
            <person name="Mixao V."/>
            <person name="Hegedusova E."/>
            <person name="Saus E."/>
            <person name="Pryszcz L.P."/>
            <person name="Cillingova A."/>
            <person name="Nosek J."/>
            <person name="Gabaldon T."/>
        </authorList>
    </citation>
    <scope>NUCLEOTIDE SEQUENCE [LARGE SCALE GENOMIC DNA]</scope>
    <source>
        <strain evidence="7 8">CBS 10753</strain>
    </source>
</reference>
<feature type="compositionally biased region" description="Polar residues" evidence="6">
    <location>
        <begin position="22"/>
        <end position="33"/>
    </location>
</feature>
<keyword evidence="4" id="KW-0040">ANK repeat</keyword>
<evidence type="ECO:0000313" key="8">
    <source>
        <dbReference type="Proteomes" id="UP000694255"/>
    </source>
</evidence>
<keyword evidence="3" id="KW-0677">Repeat</keyword>
<dbReference type="AlphaFoldDB" id="A0A8J5QWW9"/>
<keyword evidence="2" id="KW-0597">Phosphoprotein</keyword>
<feature type="compositionally biased region" description="Low complexity" evidence="6">
    <location>
        <begin position="54"/>
        <end position="69"/>
    </location>
</feature>
<feature type="compositionally biased region" description="Acidic residues" evidence="6">
    <location>
        <begin position="173"/>
        <end position="183"/>
    </location>
</feature>